<dbReference type="GO" id="GO:0071555">
    <property type="term" value="P:cell wall organization"/>
    <property type="evidence" value="ECO:0007669"/>
    <property type="project" value="UniProtKB-KW"/>
</dbReference>
<dbReference type="GO" id="GO:0071949">
    <property type="term" value="F:FAD binding"/>
    <property type="evidence" value="ECO:0007669"/>
    <property type="project" value="InterPro"/>
</dbReference>
<dbReference type="GO" id="GO:0005829">
    <property type="term" value="C:cytosol"/>
    <property type="evidence" value="ECO:0007669"/>
    <property type="project" value="TreeGrafter"/>
</dbReference>
<dbReference type="AlphaFoldDB" id="A0A3B0U8M9"/>
<keyword evidence="8" id="KW-0285">Flavoprotein</keyword>
<dbReference type="InterPro" id="IPR006094">
    <property type="entry name" value="Oxid_FAD_bind_N"/>
</dbReference>
<dbReference type="PANTHER" id="PTHR21071:SF4">
    <property type="entry name" value="UDP-N-ACETYLENOLPYRUVOYLGLUCOSAMINE REDUCTASE"/>
    <property type="match status" value="1"/>
</dbReference>
<feature type="domain" description="FAD-binding PCMH-type" evidence="17">
    <location>
        <begin position="1"/>
        <end position="143"/>
    </location>
</feature>
<dbReference type="InterPro" id="IPR016167">
    <property type="entry name" value="FAD-bd_PCMH_sub1"/>
</dbReference>
<evidence type="ECO:0000256" key="2">
    <source>
        <dbReference type="ARBA" id="ARBA00003921"/>
    </source>
</evidence>
<proteinExistence type="inferred from homology"/>
<dbReference type="SUPFAM" id="SSF56176">
    <property type="entry name" value="FAD-binding/transporter-associated domain-like"/>
    <property type="match status" value="1"/>
</dbReference>
<evidence type="ECO:0000256" key="1">
    <source>
        <dbReference type="ARBA" id="ARBA00001974"/>
    </source>
</evidence>
<evidence type="ECO:0000256" key="11">
    <source>
        <dbReference type="ARBA" id="ARBA00022960"/>
    </source>
</evidence>
<comment type="subcellular location">
    <subcellularLocation>
        <location evidence="3">Cytoplasm</location>
    </subcellularLocation>
</comment>
<evidence type="ECO:0000256" key="10">
    <source>
        <dbReference type="ARBA" id="ARBA00022857"/>
    </source>
</evidence>
<feature type="non-terminal residue" evidence="18">
    <location>
        <position position="1"/>
    </location>
</feature>
<evidence type="ECO:0000256" key="16">
    <source>
        <dbReference type="ARBA" id="ARBA00048914"/>
    </source>
</evidence>
<evidence type="ECO:0000256" key="5">
    <source>
        <dbReference type="ARBA" id="ARBA00012518"/>
    </source>
</evidence>
<keyword evidence="12" id="KW-0573">Peptidoglycan synthesis</keyword>
<dbReference type="SUPFAM" id="SSF56194">
    <property type="entry name" value="Uridine diphospho-N-Acetylenolpyruvylglucosamine reductase, MurB, C-terminal domain"/>
    <property type="match status" value="1"/>
</dbReference>
<comment type="function">
    <text evidence="2">Cell wall formation.</text>
</comment>
<dbReference type="Gene3D" id="3.30.465.10">
    <property type="match status" value="1"/>
</dbReference>
<gene>
    <name evidence="18" type="ORF">MNBD_BACTEROID07-1309</name>
</gene>
<evidence type="ECO:0000313" key="18">
    <source>
        <dbReference type="EMBL" id="VAW26738.1"/>
    </source>
</evidence>
<reference evidence="18" key="1">
    <citation type="submission" date="2018-06" db="EMBL/GenBank/DDBJ databases">
        <authorList>
            <person name="Zhirakovskaya E."/>
        </authorList>
    </citation>
    <scope>NUCLEOTIDE SEQUENCE</scope>
</reference>
<dbReference type="GO" id="GO:0008360">
    <property type="term" value="P:regulation of cell shape"/>
    <property type="evidence" value="ECO:0007669"/>
    <property type="project" value="UniProtKB-KW"/>
</dbReference>
<dbReference type="InterPro" id="IPR003170">
    <property type="entry name" value="MurB"/>
</dbReference>
<keyword evidence="11" id="KW-0133">Cell shape</keyword>
<evidence type="ECO:0000256" key="6">
    <source>
        <dbReference type="ARBA" id="ARBA00022490"/>
    </source>
</evidence>
<evidence type="ECO:0000256" key="13">
    <source>
        <dbReference type="ARBA" id="ARBA00023002"/>
    </source>
</evidence>
<name>A0A3B0U8M9_9ZZZZ</name>
<dbReference type="GO" id="GO:0009252">
    <property type="term" value="P:peptidoglycan biosynthetic process"/>
    <property type="evidence" value="ECO:0007669"/>
    <property type="project" value="UniProtKB-UniPathway"/>
</dbReference>
<dbReference type="Gene3D" id="3.30.43.10">
    <property type="entry name" value="Uridine Diphospho-n-acetylenolpyruvylglucosamine Reductase, domain 2"/>
    <property type="match status" value="1"/>
</dbReference>
<keyword evidence="14" id="KW-0131">Cell cycle</keyword>
<dbReference type="EMBL" id="UOET01000055">
    <property type="protein sequence ID" value="VAW26738.1"/>
    <property type="molecule type" value="Genomic_DNA"/>
</dbReference>
<dbReference type="NCBIfam" id="NF000755">
    <property type="entry name" value="PRK00046.1"/>
    <property type="match status" value="1"/>
</dbReference>
<dbReference type="PANTHER" id="PTHR21071">
    <property type="entry name" value="UDP-N-ACETYLENOLPYRUVOYLGLUCOSAMINE REDUCTASE"/>
    <property type="match status" value="1"/>
</dbReference>
<accession>A0A3B0U8M9</accession>
<dbReference type="InterPro" id="IPR016166">
    <property type="entry name" value="FAD-bd_PCMH"/>
</dbReference>
<sequence>RHFVMGGGSNLLFTKDFDGWLLRNEIKGIEIVKETDNEVLVKAGGGEKWSDLVDFTVTKGWGGLENLSLIPGTVGAAPVQNIGAYGTEQKDAFVRLEACNLITGKMCHFNKLECDFGYRSSILKEAEKDKWFVLNVTYRLLKTPKLHLDYAPLQKAFENIPAEEITVKAVSEAVKSIRRSKLPEPENLGNAGSFFKNPVILYEKFLSVRQRFPQIPFYPSENGKVKIPAGWLIEQAGWKGKQVGNAGVHHQQALVIVNYGEATGKEILQLSKDIQNDVLQKFDITLEPEVLIL</sequence>
<evidence type="ECO:0000256" key="4">
    <source>
        <dbReference type="ARBA" id="ARBA00004752"/>
    </source>
</evidence>
<dbReference type="Gene3D" id="3.90.78.10">
    <property type="entry name" value="UDP-N-acetylenolpyruvoylglucosamine reductase, C-terminal domain"/>
    <property type="match status" value="1"/>
</dbReference>
<dbReference type="InterPro" id="IPR036635">
    <property type="entry name" value="MurB_C_sf"/>
</dbReference>
<dbReference type="GO" id="GO:0051301">
    <property type="term" value="P:cell division"/>
    <property type="evidence" value="ECO:0007669"/>
    <property type="project" value="UniProtKB-KW"/>
</dbReference>
<dbReference type="Pfam" id="PF02873">
    <property type="entry name" value="MurB_C"/>
    <property type="match status" value="1"/>
</dbReference>
<keyword evidence="7" id="KW-0132">Cell division</keyword>
<evidence type="ECO:0000256" key="9">
    <source>
        <dbReference type="ARBA" id="ARBA00022827"/>
    </source>
</evidence>
<comment type="pathway">
    <text evidence="4">Cell wall biogenesis; peptidoglycan biosynthesis.</text>
</comment>
<comment type="catalytic activity">
    <reaction evidence="16">
        <text>UDP-N-acetyl-alpha-D-muramate + NADP(+) = UDP-N-acetyl-3-O-(1-carboxyvinyl)-alpha-D-glucosamine + NADPH + H(+)</text>
        <dbReference type="Rhea" id="RHEA:12248"/>
        <dbReference type="ChEBI" id="CHEBI:15378"/>
        <dbReference type="ChEBI" id="CHEBI:57783"/>
        <dbReference type="ChEBI" id="CHEBI:58349"/>
        <dbReference type="ChEBI" id="CHEBI:68483"/>
        <dbReference type="ChEBI" id="CHEBI:70757"/>
        <dbReference type="EC" id="1.3.1.98"/>
    </reaction>
</comment>
<dbReference type="EC" id="1.3.1.98" evidence="5"/>
<evidence type="ECO:0000256" key="3">
    <source>
        <dbReference type="ARBA" id="ARBA00004496"/>
    </source>
</evidence>
<dbReference type="NCBIfam" id="TIGR00179">
    <property type="entry name" value="murB"/>
    <property type="match status" value="1"/>
</dbReference>
<keyword evidence="6" id="KW-0963">Cytoplasm</keyword>
<evidence type="ECO:0000256" key="15">
    <source>
        <dbReference type="ARBA" id="ARBA00023316"/>
    </source>
</evidence>
<evidence type="ECO:0000256" key="8">
    <source>
        <dbReference type="ARBA" id="ARBA00022630"/>
    </source>
</evidence>
<dbReference type="Pfam" id="PF01565">
    <property type="entry name" value="FAD_binding_4"/>
    <property type="match status" value="1"/>
</dbReference>
<dbReference type="PROSITE" id="PS51387">
    <property type="entry name" value="FAD_PCMH"/>
    <property type="match status" value="1"/>
</dbReference>
<evidence type="ECO:0000259" key="17">
    <source>
        <dbReference type="PROSITE" id="PS51387"/>
    </source>
</evidence>
<comment type="cofactor">
    <cofactor evidence="1">
        <name>FAD</name>
        <dbReference type="ChEBI" id="CHEBI:57692"/>
    </cofactor>
</comment>
<dbReference type="InterPro" id="IPR036318">
    <property type="entry name" value="FAD-bd_PCMH-like_sf"/>
</dbReference>
<keyword evidence="15" id="KW-0961">Cell wall biogenesis/degradation</keyword>
<keyword evidence="13 18" id="KW-0560">Oxidoreductase</keyword>
<dbReference type="GO" id="GO:0008762">
    <property type="term" value="F:UDP-N-acetylmuramate dehydrogenase activity"/>
    <property type="evidence" value="ECO:0007669"/>
    <property type="project" value="UniProtKB-EC"/>
</dbReference>
<evidence type="ECO:0000256" key="12">
    <source>
        <dbReference type="ARBA" id="ARBA00022984"/>
    </source>
</evidence>
<dbReference type="UniPathway" id="UPA00219"/>
<keyword evidence="10" id="KW-0521">NADP</keyword>
<dbReference type="InterPro" id="IPR016169">
    <property type="entry name" value="FAD-bd_PCMH_sub2"/>
</dbReference>
<dbReference type="HAMAP" id="MF_00037">
    <property type="entry name" value="MurB"/>
    <property type="match status" value="1"/>
</dbReference>
<evidence type="ECO:0000256" key="14">
    <source>
        <dbReference type="ARBA" id="ARBA00023306"/>
    </source>
</evidence>
<evidence type="ECO:0000256" key="7">
    <source>
        <dbReference type="ARBA" id="ARBA00022618"/>
    </source>
</evidence>
<organism evidence="18">
    <name type="scientific">hydrothermal vent metagenome</name>
    <dbReference type="NCBI Taxonomy" id="652676"/>
    <lineage>
        <taxon>unclassified sequences</taxon>
        <taxon>metagenomes</taxon>
        <taxon>ecological metagenomes</taxon>
    </lineage>
</organism>
<keyword evidence="9" id="KW-0274">FAD</keyword>
<protein>
    <recommendedName>
        <fullName evidence="5">UDP-N-acetylmuramate dehydrogenase</fullName>
        <ecNumber evidence="5">1.3.1.98</ecNumber>
    </recommendedName>
</protein>
<dbReference type="InterPro" id="IPR011601">
    <property type="entry name" value="MurB_C"/>
</dbReference>